<protein>
    <recommendedName>
        <fullName evidence="4">DUF4254 domain-containing protein</fullName>
    </recommendedName>
</protein>
<evidence type="ECO:0000313" key="2">
    <source>
        <dbReference type="EMBL" id="MFC6022949.1"/>
    </source>
</evidence>
<feature type="compositionally biased region" description="Basic and acidic residues" evidence="1">
    <location>
        <begin position="157"/>
        <end position="167"/>
    </location>
</feature>
<comment type="caution">
    <text evidence="2">The sequence shown here is derived from an EMBL/GenBank/DDBJ whole genome shotgun (WGS) entry which is preliminary data.</text>
</comment>
<accession>A0ABW1KM98</accession>
<proteinExistence type="predicted"/>
<gene>
    <name evidence="2" type="ORF">ACFP2T_43215</name>
</gene>
<organism evidence="2 3">
    <name type="scientific">Plantactinospora solaniradicis</name>
    <dbReference type="NCBI Taxonomy" id="1723736"/>
    <lineage>
        <taxon>Bacteria</taxon>
        <taxon>Bacillati</taxon>
        <taxon>Actinomycetota</taxon>
        <taxon>Actinomycetes</taxon>
        <taxon>Micromonosporales</taxon>
        <taxon>Micromonosporaceae</taxon>
        <taxon>Plantactinospora</taxon>
    </lineage>
</organism>
<keyword evidence="3" id="KW-1185">Reference proteome</keyword>
<evidence type="ECO:0000313" key="3">
    <source>
        <dbReference type="Proteomes" id="UP001596203"/>
    </source>
</evidence>
<name>A0ABW1KM98_9ACTN</name>
<dbReference type="RefSeq" id="WP_377432847.1">
    <property type="nucleotide sequence ID" value="NZ_JBHSPR010000082.1"/>
</dbReference>
<dbReference type="Proteomes" id="UP001596203">
    <property type="component" value="Unassembled WGS sequence"/>
</dbReference>
<dbReference type="EMBL" id="JBHSPR010000082">
    <property type="protein sequence ID" value="MFC6022949.1"/>
    <property type="molecule type" value="Genomic_DNA"/>
</dbReference>
<evidence type="ECO:0000256" key="1">
    <source>
        <dbReference type="SAM" id="MobiDB-lite"/>
    </source>
</evidence>
<evidence type="ECO:0008006" key="4">
    <source>
        <dbReference type="Google" id="ProtNLM"/>
    </source>
</evidence>
<feature type="region of interest" description="Disordered" evidence="1">
    <location>
        <begin position="154"/>
        <end position="176"/>
    </location>
</feature>
<reference evidence="3" key="1">
    <citation type="journal article" date="2019" name="Int. J. Syst. Evol. Microbiol.">
        <title>The Global Catalogue of Microorganisms (GCM) 10K type strain sequencing project: providing services to taxonomists for standard genome sequencing and annotation.</title>
        <authorList>
            <consortium name="The Broad Institute Genomics Platform"/>
            <consortium name="The Broad Institute Genome Sequencing Center for Infectious Disease"/>
            <person name="Wu L."/>
            <person name="Ma J."/>
        </authorList>
    </citation>
    <scope>NUCLEOTIDE SEQUENCE [LARGE SCALE GENOMIC DNA]</scope>
    <source>
        <strain evidence="3">ZS-35-S2</strain>
    </source>
</reference>
<sequence length="176" mass="19740">MGADGDAALARLLHSLVADLLRWLDDYPDDQVDPEVVASIRQSIDWVIERLPAERRDRLASGDPDPAALKTVTGLVVDLLWWLDTCEDEEVDPHVAVKLQESSAAYVDDLSDERRRRLLEVLEELAATEQHDGRRYELRFFPYAMGLVADEPDVEEPPVREWVRPEARTAGPAGGG</sequence>